<comment type="pathway">
    <text evidence="2">Protein modification; protein ubiquitination.</text>
</comment>
<evidence type="ECO:0000259" key="8">
    <source>
        <dbReference type="PROSITE" id="PS50181"/>
    </source>
</evidence>
<evidence type="ECO:0000256" key="7">
    <source>
        <dbReference type="PROSITE-ProRule" id="PRU00339"/>
    </source>
</evidence>
<dbReference type="HOGENOM" id="CLU_017706_2_0_1"/>
<dbReference type="PROSITE" id="PS50181">
    <property type="entry name" value="FBOX"/>
    <property type="match status" value="1"/>
</dbReference>
<dbReference type="AlphaFoldDB" id="A0A0C9X9A1"/>
<keyword evidence="10" id="KW-1185">Reference proteome</keyword>
<gene>
    <name evidence="9" type="ORF">K443DRAFT_671883</name>
</gene>
<dbReference type="InterPro" id="IPR045464">
    <property type="entry name" value="Hrt3/FBXO9_C"/>
</dbReference>
<reference evidence="9 10" key="1">
    <citation type="submission" date="2014-04" db="EMBL/GenBank/DDBJ databases">
        <authorList>
            <consortium name="DOE Joint Genome Institute"/>
            <person name="Kuo A."/>
            <person name="Kohler A."/>
            <person name="Nagy L.G."/>
            <person name="Floudas D."/>
            <person name="Copeland A."/>
            <person name="Barry K.W."/>
            <person name="Cichocki N."/>
            <person name="Veneault-Fourrey C."/>
            <person name="LaButti K."/>
            <person name="Lindquist E.A."/>
            <person name="Lipzen A."/>
            <person name="Lundell T."/>
            <person name="Morin E."/>
            <person name="Murat C."/>
            <person name="Sun H."/>
            <person name="Tunlid A."/>
            <person name="Henrissat B."/>
            <person name="Grigoriev I.V."/>
            <person name="Hibbett D.S."/>
            <person name="Martin F."/>
            <person name="Nordberg H.P."/>
            <person name="Cantor M.N."/>
            <person name="Hua S.X."/>
        </authorList>
    </citation>
    <scope>NUCLEOTIDE SEQUENCE [LARGE SCALE GENOMIC DNA]</scope>
    <source>
        <strain evidence="9 10">LaAM-08-1</strain>
    </source>
</reference>
<protein>
    <recommendedName>
        <fullName evidence="3">F-box only protein 9</fullName>
    </recommendedName>
</protein>
<evidence type="ECO:0000313" key="10">
    <source>
        <dbReference type="Proteomes" id="UP000054477"/>
    </source>
</evidence>
<evidence type="ECO:0000256" key="1">
    <source>
        <dbReference type="ARBA" id="ARBA00004496"/>
    </source>
</evidence>
<keyword evidence="6 7" id="KW-0802">TPR repeat</keyword>
<dbReference type="GO" id="GO:0031146">
    <property type="term" value="P:SCF-dependent proteasomal ubiquitin-dependent protein catabolic process"/>
    <property type="evidence" value="ECO:0007669"/>
    <property type="project" value="TreeGrafter"/>
</dbReference>
<keyword evidence="4" id="KW-0963">Cytoplasm</keyword>
<dbReference type="InterPro" id="IPR019734">
    <property type="entry name" value="TPR_rpt"/>
</dbReference>
<feature type="repeat" description="TPR" evidence="7">
    <location>
        <begin position="47"/>
        <end position="80"/>
    </location>
</feature>
<dbReference type="Gene3D" id="1.20.1280.50">
    <property type="match status" value="1"/>
</dbReference>
<dbReference type="GO" id="GO:0005737">
    <property type="term" value="C:cytoplasm"/>
    <property type="evidence" value="ECO:0007669"/>
    <property type="project" value="UniProtKB-SubCell"/>
</dbReference>
<evidence type="ECO:0000256" key="3">
    <source>
        <dbReference type="ARBA" id="ARBA00019775"/>
    </source>
</evidence>
<dbReference type="PANTHER" id="PTHR12874">
    <property type="entry name" value="F-BOX ONLY PROTEIN 48-RELATED"/>
    <property type="match status" value="1"/>
</dbReference>
<dbReference type="Pfam" id="PF00646">
    <property type="entry name" value="F-box"/>
    <property type="match status" value="1"/>
</dbReference>
<dbReference type="GO" id="GO:0019005">
    <property type="term" value="C:SCF ubiquitin ligase complex"/>
    <property type="evidence" value="ECO:0007669"/>
    <property type="project" value="TreeGrafter"/>
</dbReference>
<sequence>MLQASPEEEPEELARFRAEWLAELQKHDAPPTQPAPSTSARTALASALDVYRRAVQHEQRGELDDALRSYRQAFNLDPHVDQAYNREEMLAGILQAQKSAEANQVDELASRVEESLSLKSVSKGKEIVVTGTLSTVIRFFPKNLRFEPENEDELALLNKLPDELLVIIIRNLDHTSVERFAAVNRKARILSLDSVIWREFIRAVYKPPQVPDVDVMIPVIDRHLSDFRRVYIEHPRVRLDGVYIAICHYVRPGLSENHWVNISHLITYHRYLRFFPNGQVLSLLANEEHSPQQIVPILKPTLRMKGLFLGTWYLSGTTVYLSDLTDSSGRSTLPISRDQLPLAGQSSSGSSENDNARYVFDMTLKLRSRPLGRWNILDIKSYDSVNLETGDNAPVALKHERPFWFSKVRSYAM</sequence>
<dbReference type="STRING" id="1095629.A0A0C9X9A1"/>
<dbReference type="EMBL" id="KN838540">
    <property type="protein sequence ID" value="KIK08825.1"/>
    <property type="molecule type" value="Genomic_DNA"/>
</dbReference>
<dbReference type="InterPro" id="IPR036047">
    <property type="entry name" value="F-box-like_dom_sf"/>
</dbReference>
<organism evidence="9 10">
    <name type="scientific">Laccaria amethystina LaAM-08-1</name>
    <dbReference type="NCBI Taxonomy" id="1095629"/>
    <lineage>
        <taxon>Eukaryota</taxon>
        <taxon>Fungi</taxon>
        <taxon>Dikarya</taxon>
        <taxon>Basidiomycota</taxon>
        <taxon>Agaricomycotina</taxon>
        <taxon>Agaricomycetes</taxon>
        <taxon>Agaricomycetidae</taxon>
        <taxon>Agaricales</taxon>
        <taxon>Agaricineae</taxon>
        <taxon>Hydnangiaceae</taxon>
        <taxon>Laccaria</taxon>
    </lineage>
</organism>
<accession>A0A0C9X9A1</accession>
<evidence type="ECO:0000256" key="4">
    <source>
        <dbReference type="ARBA" id="ARBA00022490"/>
    </source>
</evidence>
<evidence type="ECO:0000256" key="5">
    <source>
        <dbReference type="ARBA" id="ARBA00022786"/>
    </source>
</evidence>
<dbReference type="SUPFAM" id="SSF116846">
    <property type="entry name" value="MIT domain"/>
    <property type="match status" value="1"/>
</dbReference>
<dbReference type="InterPro" id="IPR036181">
    <property type="entry name" value="MIT_dom_sf"/>
</dbReference>
<dbReference type="Pfam" id="PF19270">
    <property type="entry name" value="FBO_C"/>
    <property type="match status" value="1"/>
</dbReference>
<dbReference type="PROSITE" id="PS50005">
    <property type="entry name" value="TPR"/>
    <property type="match status" value="1"/>
</dbReference>
<reference evidence="10" key="2">
    <citation type="submission" date="2015-01" db="EMBL/GenBank/DDBJ databases">
        <title>Evolutionary Origins and Diversification of the Mycorrhizal Mutualists.</title>
        <authorList>
            <consortium name="DOE Joint Genome Institute"/>
            <consortium name="Mycorrhizal Genomics Consortium"/>
            <person name="Kohler A."/>
            <person name="Kuo A."/>
            <person name="Nagy L.G."/>
            <person name="Floudas D."/>
            <person name="Copeland A."/>
            <person name="Barry K.W."/>
            <person name="Cichocki N."/>
            <person name="Veneault-Fourrey C."/>
            <person name="LaButti K."/>
            <person name="Lindquist E.A."/>
            <person name="Lipzen A."/>
            <person name="Lundell T."/>
            <person name="Morin E."/>
            <person name="Murat C."/>
            <person name="Riley R."/>
            <person name="Ohm R."/>
            <person name="Sun H."/>
            <person name="Tunlid A."/>
            <person name="Henrissat B."/>
            <person name="Grigoriev I.V."/>
            <person name="Hibbett D.S."/>
            <person name="Martin F."/>
        </authorList>
    </citation>
    <scope>NUCLEOTIDE SEQUENCE [LARGE SCALE GENOMIC DNA]</scope>
    <source>
        <strain evidence="10">LaAM-08-1</strain>
    </source>
</reference>
<evidence type="ECO:0000313" key="9">
    <source>
        <dbReference type="EMBL" id="KIK08825.1"/>
    </source>
</evidence>
<name>A0A0C9X9A1_9AGAR</name>
<dbReference type="SUPFAM" id="SSF81383">
    <property type="entry name" value="F-box domain"/>
    <property type="match status" value="1"/>
</dbReference>
<dbReference type="PANTHER" id="PTHR12874:SF9">
    <property type="entry name" value="F-BOX ONLY PROTEIN 48"/>
    <property type="match status" value="1"/>
</dbReference>
<dbReference type="GO" id="GO:0016567">
    <property type="term" value="P:protein ubiquitination"/>
    <property type="evidence" value="ECO:0007669"/>
    <property type="project" value="UniProtKB-UniPathway"/>
</dbReference>
<evidence type="ECO:0000256" key="2">
    <source>
        <dbReference type="ARBA" id="ARBA00004906"/>
    </source>
</evidence>
<dbReference type="UniPathway" id="UPA00143"/>
<keyword evidence="5" id="KW-0833">Ubl conjugation pathway</keyword>
<feature type="domain" description="F-box" evidence="8">
    <location>
        <begin position="154"/>
        <end position="200"/>
    </location>
</feature>
<comment type="subcellular location">
    <subcellularLocation>
        <location evidence="1">Cytoplasm</location>
    </subcellularLocation>
</comment>
<dbReference type="InterPro" id="IPR001810">
    <property type="entry name" value="F-box_dom"/>
</dbReference>
<evidence type="ECO:0000256" key="6">
    <source>
        <dbReference type="ARBA" id="ARBA00022803"/>
    </source>
</evidence>
<proteinExistence type="predicted"/>
<dbReference type="Proteomes" id="UP000054477">
    <property type="component" value="Unassembled WGS sequence"/>
</dbReference>
<dbReference type="OrthoDB" id="2117972at2759"/>